<dbReference type="Pfam" id="PF00753">
    <property type="entry name" value="Lactamase_B"/>
    <property type="match status" value="1"/>
</dbReference>
<dbReference type="InterPro" id="IPR036866">
    <property type="entry name" value="RibonucZ/Hydroxyglut_hydro"/>
</dbReference>
<name>A0ABP9X708_9CHLR</name>
<dbReference type="RefSeq" id="WP_345724756.1">
    <property type="nucleotide sequence ID" value="NZ_BAABRU010000035.1"/>
</dbReference>
<reference evidence="2 3" key="1">
    <citation type="submission" date="2024-02" db="EMBL/GenBank/DDBJ databases">
        <title>Herpetosiphon gulosus NBRC 112829.</title>
        <authorList>
            <person name="Ichikawa N."/>
            <person name="Katano-Makiyama Y."/>
            <person name="Hidaka K."/>
        </authorList>
    </citation>
    <scope>NUCLEOTIDE SEQUENCE [LARGE SCALE GENOMIC DNA]</scope>
    <source>
        <strain evidence="2 3">NBRC 112829</strain>
    </source>
</reference>
<dbReference type="Gene3D" id="3.60.15.10">
    <property type="entry name" value="Ribonuclease Z/Hydroxyacylglutathione hydrolase-like"/>
    <property type="match status" value="1"/>
</dbReference>
<feature type="domain" description="Metallo-beta-lactamase" evidence="1">
    <location>
        <begin position="17"/>
        <end position="91"/>
    </location>
</feature>
<dbReference type="InterPro" id="IPR052159">
    <property type="entry name" value="Competence_DNA_uptake"/>
</dbReference>
<keyword evidence="3" id="KW-1185">Reference proteome</keyword>
<comment type="caution">
    <text evidence="2">The sequence shown here is derived from an EMBL/GenBank/DDBJ whole genome shotgun (WGS) entry which is preliminary data.</text>
</comment>
<gene>
    <name evidence="2" type="ORF">Hgul01_05004</name>
</gene>
<dbReference type="EMBL" id="BAABRU010000035">
    <property type="protein sequence ID" value="GAA5531179.1"/>
    <property type="molecule type" value="Genomic_DNA"/>
</dbReference>
<proteinExistence type="predicted"/>
<evidence type="ECO:0000313" key="3">
    <source>
        <dbReference type="Proteomes" id="UP001428290"/>
    </source>
</evidence>
<dbReference type="SUPFAM" id="SSF56281">
    <property type="entry name" value="Metallo-hydrolase/oxidoreductase"/>
    <property type="match status" value="1"/>
</dbReference>
<protein>
    <recommendedName>
        <fullName evidence="1">Metallo-beta-lactamase domain-containing protein</fullName>
    </recommendedName>
</protein>
<evidence type="ECO:0000313" key="2">
    <source>
        <dbReference type="EMBL" id="GAA5531179.1"/>
    </source>
</evidence>
<sequence>MPWSLTIHHIDLGSNGDSTVVVATDGNTTKTVLIDGGRNSSTDVVNTYIAGLTVPTVDVIVVTHYDDDHFGGIVGLLSLTNVAGRYDHATIFDQGEPPNTPKFTSRKTNANGEFKQLYPRYLAKLANLPNVHRLTADVNSFQITSFDNNWNPIIPPQANQQAFGGHNYWPANWLVGKEIMWGNDQVGNGYQSNPPVNAPTIHCIAANKYVQQPGGMNFVSEKNRFLGIGANQTARDENANDNTKSLAFLIQFGNFRYYIGGDIESTQEDGSVNRKSLQNPQPFYDGILNYLNQNDSMQNRVQVMKASHHGSAKSTSRLFLNTLRPGTALISNSGSGGSNRFEHPAARVANVLDGYESRPILYADTINQNNQPQHPPQPPLAPQNAIPSYLMLTSPYLFNAGVVTSLAANPPAVPAAVPGHTRIQVSQAQSGYSVVGDGYRAVDALVTTLAPLLNINGLQAATIADAGAVYGISAALAAAFGLNTTIQIDPDLVSQTTAISNETWFDIASAIAWAGPDHGGVGVIQTAIAQAQLGNNAAAIAQAISLIDNGDRIREIGYGSAEAIGAAFTNLGAAQIEQAAINGANGGASQPTAQAAAQAAVAMRNGAATIANAIVLPNVGYAIAAAFGARKTNTATVAQAAMMAVAQSISAVPLQTNGIFGVFTATIQTDPMMDWLFNVATANGMNAPDAALAAGIAAMIYMNGNIFSIRAIAGKTLTLANYTGNVATATQAVVNATPFVAGFYNLVYRNVNQAKSY</sequence>
<evidence type="ECO:0000259" key="1">
    <source>
        <dbReference type="Pfam" id="PF00753"/>
    </source>
</evidence>
<dbReference type="PANTHER" id="PTHR30619:SF1">
    <property type="entry name" value="RECOMBINATION PROTEIN 2"/>
    <property type="match status" value="1"/>
</dbReference>
<dbReference type="PANTHER" id="PTHR30619">
    <property type="entry name" value="DNA INTERNALIZATION/COMPETENCE PROTEIN COMEC/REC2"/>
    <property type="match status" value="1"/>
</dbReference>
<accession>A0ABP9X708</accession>
<dbReference type="InterPro" id="IPR001279">
    <property type="entry name" value="Metallo-B-lactamas"/>
</dbReference>
<dbReference type="Proteomes" id="UP001428290">
    <property type="component" value="Unassembled WGS sequence"/>
</dbReference>
<organism evidence="2 3">
    <name type="scientific">Herpetosiphon gulosus</name>
    <dbReference type="NCBI Taxonomy" id="1973496"/>
    <lineage>
        <taxon>Bacteria</taxon>
        <taxon>Bacillati</taxon>
        <taxon>Chloroflexota</taxon>
        <taxon>Chloroflexia</taxon>
        <taxon>Herpetosiphonales</taxon>
        <taxon>Herpetosiphonaceae</taxon>
        <taxon>Herpetosiphon</taxon>
    </lineage>
</organism>